<organism evidence="2 3">
    <name type="scientific">Sphingobacterium puteale</name>
    <dbReference type="NCBI Taxonomy" id="2420510"/>
    <lineage>
        <taxon>Bacteria</taxon>
        <taxon>Pseudomonadati</taxon>
        <taxon>Bacteroidota</taxon>
        <taxon>Sphingobacteriia</taxon>
        <taxon>Sphingobacteriales</taxon>
        <taxon>Sphingobacteriaceae</taxon>
        <taxon>Sphingobacterium</taxon>
    </lineage>
</organism>
<reference evidence="2 3" key="1">
    <citation type="submission" date="2018-10" db="EMBL/GenBank/DDBJ databases">
        <title>Sphingobacterium sp. M05W1-28.</title>
        <authorList>
            <person name="Cai H."/>
        </authorList>
    </citation>
    <scope>NUCLEOTIDE SEQUENCE [LARGE SCALE GENOMIC DNA]</scope>
    <source>
        <strain evidence="2 3">M05W1-28</strain>
    </source>
</reference>
<dbReference type="InterPro" id="IPR000182">
    <property type="entry name" value="GNAT_dom"/>
</dbReference>
<dbReference type="Gene3D" id="3.40.630.30">
    <property type="match status" value="1"/>
</dbReference>
<dbReference type="EMBL" id="RBWS01000010">
    <property type="protein sequence ID" value="RKO70836.1"/>
    <property type="molecule type" value="Genomic_DNA"/>
</dbReference>
<dbReference type="AlphaFoldDB" id="A0A420VWS9"/>
<accession>A0A420VWS9</accession>
<dbReference type="SUPFAM" id="SSF55729">
    <property type="entry name" value="Acyl-CoA N-acyltransferases (Nat)"/>
    <property type="match status" value="1"/>
</dbReference>
<evidence type="ECO:0000313" key="2">
    <source>
        <dbReference type="EMBL" id="RKO70836.1"/>
    </source>
</evidence>
<dbReference type="PROSITE" id="PS51186">
    <property type="entry name" value="GNAT"/>
    <property type="match status" value="1"/>
</dbReference>
<keyword evidence="2" id="KW-0808">Transferase</keyword>
<feature type="domain" description="N-acetyltransferase" evidence="1">
    <location>
        <begin position="8"/>
        <end position="176"/>
    </location>
</feature>
<dbReference type="GO" id="GO:0016747">
    <property type="term" value="F:acyltransferase activity, transferring groups other than amino-acyl groups"/>
    <property type="evidence" value="ECO:0007669"/>
    <property type="project" value="InterPro"/>
</dbReference>
<evidence type="ECO:0000259" key="1">
    <source>
        <dbReference type="PROSITE" id="PS51186"/>
    </source>
</evidence>
<dbReference type="Pfam" id="PF13302">
    <property type="entry name" value="Acetyltransf_3"/>
    <property type="match status" value="1"/>
</dbReference>
<dbReference type="RefSeq" id="WP_121124955.1">
    <property type="nucleotide sequence ID" value="NZ_RBWS01000010.1"/>
</dbReference>
<evidence type="ECO:0000313" key="3">
    <source>
        <dbReference type="Proteomes" id="UP000282423"/>
    </source>
</evidence>
<dbReference type="PANTHER" id="PTHR43792">
    <property type="entry name" value="GNAT FAMILY, PUTATIVE (AFU_ORTHOLOGUE AFUA_3G00765)-RELATED-RELATED"/>
    <property type="match status" value="1"/>
</dbReference>
<dbReference type="OrthoDB" id="9811523at2"/>
<name>A0A420VWS9_9SPHI</name>
<proteinExistence type="predicted"/>
<dbReference type="InterPro" id="IPR016181">
    <property type="entry name" value="Acyl_CoA_acyltransferase"/>
</dbReference>
<dbReference type="Proteomes" id="UP000282423">
    <property type="component" value="Unassembled WGS sequence"/>
</dbReference>
<dbReference type="InterPro" id="IPR051531">
    <property type="entry name" value="N-acetyltransferase"/>
</dbReference>
<gene>
    <name evidence="2" type="ORF">D7322_14245</name>
</gene>
<comment type="caution">
    <text evidence="2">The sequence shown here is derived from an EMBL/GenBank/DDBJ whole genome shotgun (WGS) entry which is preliminary data.</text>
</comment>
<keyword evidence="3" id="KW-1185">Reference proteome</keyword>
<sequence length="189" mass="22067">MEIISERLRLRTVKNEDLENIHYLLMCPETALFNPSGHPNGIVDTAEMVKTWSEQEKESADRKNYTFYIETIAGAEFVGLIDISIVKVKYRNSEVWFKLVPEMWNKGYATEALKRIIEFGFRQLNLHRIEAGCAVENIASYKIMEKAGMIREAHRRKILPLKDGWCDNYEYAILDQDYLDRGILKNDND</sequence>
<protein>
    <submittedName>
        <fullName evidence="2">N-acetyltransferase</fullName>
    </submittedName>
</protein>